<dbReference type="SMART" id="SM00028">
    <property type="entry name" value="TPR"/>
    <property type="match status" value="2"/>
</dbReference>
<dbReference type="InterPro" id="IPR011990">
    <property type="entry name" value="TPR-like_helical_dom_sf"/>
</dbReference>
<dbReference type="AlphaFoldDB" id="A0A2L0ELL8"/>
<keyword evidence="2" id="KW-0732">Signal</keyword>
<reference evidence="4 5" key="1">
    <citation type="submission" date="2015-09" db="EMBL/GenBank/DDBJ databases">
        <title>Sorangium comparison.</title>
        <authorList>
            <person name="Zaburannyi N."/>
            <person name="Bunk B."/>
            <person name="Overmann J."/>
            <person name="Mueller R."/>
        </authorList>
    </citation>
    <scope>NUCLEOTIDE SEQUENCE [LARGE SCALE GENOMIC DNA]</scope>
    <source>
        <strain evidence="4 5">So ce26</strain>
    </source>
</reference>
<feature type="compositionally biased region" description="Pro residues" evidence="1">
    <location>
        <begin position="34"/>
        <end position="61"/>
    </location>
</feature>
<dbReference type="InterPro" id="IPR013229">
    <property type="entry name" value="PEGA"/>
</dbReference>
<evidence type="ECO:0000313" key="4">
    <source>
        <dbReference type="EMBL" id="AUX40189.1"/>
    </source>
</evidence>
<evidence type="ECO:0000313" key="5">
    <source>
        <dbReference type="Proteomes" id="UP000238348"/>
    </source>
</evidence>
<gene>
    <name evidence="4" type="ORF">SOCE26_015880</name>
</gene>
<dbReference type="InterPro" id="IPR019734">
    <property type="entry name" value="TPR_rpt"/>
</dbReference>
<dbReference type="PANTHER" id="PTHR36194:SF1">
    <property type="entry name" value="S-LAYER-LIKE PROTEIN"/>
    <property type="match status" value="1"/>
</dbReference>
<dbReference type="Pfam" id="PF08308">
    <property type="entry name" value="PEGA"/>
    <property type="match status" value="2"/>
</dbReference>
<feature type="chain" id="PRO_5014752779" description="PEGA domain-containing protein" evidence="2">
    <location>
        <begin position="32"/>
        <end position="653"/>
    </location>
</feature>
<name>A0A2L0ELL8_SORCE</name>
<accession>A0A2L0ELL8</accession>
<evidence type="ECO:0000259" key="3">
    <source>
        <dbReference type="Pfam" id="PF08308"/>
    </source>
</evidence>
<feature type="domain" description="PEGA" evidence="3">
    <location>
        <begin position="341"/>
        <end position="395"/>
    </location>
</feature>
<dbReference type="Proteomes" id="UP000238348">
    <property type="component" value="Chromosome"/>
</dbReference>
<organism evidence="4 5">
    <name type="scientific">Sorangium cellulosum</name>
    <name type="common">Polyangium cellulosum</name>
    <dbReference type="NCBI Taxonomy" id="56"/>
    <lineage>
        <taxon>Bacteria</taxon>
        <taxon>Pseudomonadati</taxon>
        <taxon>Myxococcota</taxon>
        <taxon>Polyangia</taxon>
        <taxon>Polyangiales</taxon>
        <taxon>Polyangiaceae</taxon>
        <taxon>Sorangium</taxon>
    </lineage>
</organism>
<dbReference type="Pfam" id="PF13432">
    <property type="entry name" value="TPR_16"/>
    <property type="match status" value="1"/>
</dbReference>
<evidence type="ECO:0000256" key="2">
    <source>
        <dbReference type="SAM" id="SignalP"/>
    </source>
</evidence>
<sequence length="653" mass="69148">MTPSHENVPKRCLLASAVATAILCAQAPSVAQPEEPPPPPRAEPSPAPPPSAEPSPPPPPSAAQESTAAPAVDEAALALARKNAEAAYNAGRELWKRGEYAAALARYQSSLRFFPTWSARTGAGACLVKLQRYDEALDAFQSALREVGDRLPAKTKASVLEQIDLMRSVTGMVMVTGAAPGAIVVVDGRLRGEHPLGAPVPVLVGPHLIRVYKEGFGIYEEAVDVAKGNMATLPAALKPLAETGRLKVGEVNGRKMEVVVDGVPVGETPWEGPVSPGPHSVHLRPITPKRELSPLTCDETIVAAPEGSVEEQELGTEPVSVIVKAGGTTPVQLKVERLGAVLRITPNPATAGVYINGVYVGRGGYVGRAKPGKHVVKLSEDGYVPVSQTVEAKVDQDNAPPGRLRKDWSSPRWAERGRFLVEARGDLALTPSLGGEIASGCDGLCQSSLGVGARFALRGGYEFPGGLNIGLTAGYFQMQQTITGRPTSFSIIDRETNQPTETRAGTANHTVNLRDFMAGAYGSLRLSERFPVRLGLTVGALLGSVEDSRIAIIDNNATGPVVQSGFFPWLFVEPEVQVGLRLGEHFSVGVGFSAMVLVPPRVPLWTEQMQINAHDDDTGDDVANDDLGQFSAETITGSVVVAMTQGLYIRYGF</sequence>
<dbReference type="SUPFAM" id="SSF48452">
    <property type="entry name" value="TPR-like"/>
    <property type="match status" value="1"/>
</dbReference>
<dbReference type="EMBL" id="CP012673">
    <property type="protein sequence ID" value="AUX40189.1"/>
    <property type="molecule type" value="Genomic_DNA"/>
</dbReference>
<feature type="region of interest" description="Disordered" evidence="1">
    <location>
        <begin position="28"/>
        <end position="71"/>
    </location>
</feature>
<dbReference type="Gene3D" id="1.25.40.10">
    <property type="entry name" value="Tetratricopeptide repeat domain"/>
    <property type="match status" value="1"/>
</dbReference>
<evidence type="ECO:0000256" key="1">
    <source>
        <dbReference type="SAM" id="MobiDB-lite"/>
    </source>
</evidence>
<proteinExistence type="predicted"/>
<feature type="domain" description="PEGA" evidence="3">
    <location>
        <begin position="171"/>
        <end position="238"/>
    </location>
</feature>
<feature type="signal peptide" evidence="2">
    <location>
        <begin position="1"/>
        <end position="31"/>
    </location>
</feature>
<feature type="compositionally biased region" description="Low complexity" evidence="1">
    <location>
        <begin position="62"/>
        <end position="71"/>
    </location>
</feature>
<protein>
    <recommendedName>
        <fullName evidence="3">PEGA domain-containing protein</fullName>
    </recommendedName>
</protein>
<dbReference type="PANTHER" id="PTHR36194">
    <property type="entry name" value="S-LAYER-LIKE PROTEIN"/>
    <property type="match status" value="1"/>
</dbReference>